<evidence type="ECO:0000256" key="1">
    <source>
        <dbReference type="ARBA" id="ARBA00004196"/>
    </source>
</evidence>
<dbReference type="OrthoDB" id="2038674at2"/>
<proteinExistence type="predicted"/>
<dbReference type="Pfam" id="PF09479">
    <property type="entry name" value="Flg_new"/>
    <property type="match status" value="1"/>
</dbReference>
<evidence type="ECO:0000313" key="3">
    <source>
        <dbReference type="Proteomes" id="UP000029067"/>
    </source>
</evidence>
<gene>
    <name evidence="2" type="ORF">BCUN_1858</name>
</gene>
<evidence type="ECO:0000313" key="2">
    <source>
        <dbReference type="EMBL" id="KFI57510.1"/>
    </source>
</evidence>
<dbReference type="STRING" id="1688.BCUN_1858"/>
<dbReference type="AlphaFoldDB" id="A0A087AFG0"/>
<keyword evidence="3" id="KW-1185">Reference proteome</keyword>
<dbReference type="EMBL" id="JGYV01000033">
    <property type="protein sequence ID" value="KFI57510.1"/>
    <property type="molecule type" value="Genomic_DNA"/>
</dbReference>
<dbReference type="Proteomes" id="UP000029067">
    <property type="component" value="Unassembled WGS sequence"/>
</dbReference>
<dbReference type="GO" id="GO:0030313">
    <property type="term" value="C:cell envelope"/>
    <property type="evidence" value="ECO:0007669"/>
    <property type="project" value="UniProtKB-SubCell"/>
</dbReference>
<dbReference type="eggNOG" id="ENOG5031UW6">
    <property type="taxonomic scope" value="Bacteria"/>
</dbReference>
<dbReference type="RefSeq" id="WP_051921055.1">
    <property type="nucleotide sequence ID" value="NZ_JGYV01000033.1"/>
</dbReference>
<dbReference type="Gene3D" id="2.60.40.4270">
    <property type="entry name" value="Listeria-Bacteroides repeat domain"/>
    <property type="match status" value="1"/>
</dbReference>
<protein>
    <submittedName>
        <fullName evidence="2">Leucine-rich repeat (LRR) protein</fullName>
    </submittedName>
</protein>
<comment type="caution">
    <text evidence="2">The sequence shown here is derived from an EMBL/GenBank/DDBJ whole genome shotgun (WGS) entry which is preliminary data.</text>
</comment>
<comment type="subcellular location">
    <subcellularLocation>
        <location evidence="1">Cell envelope</location>
    </subcellularLocation>
</comment>
<dbReference type="InterPro" id="IPR013378">
    <property type="entry name" value="InlB-like_B-rpt"/>
</dbReference>
<name>A0A087AFG0_9BIFI</name>
<reference evidence="2 3" key="1">
    <citation type="submission" date="2014-03" db="EMBL/GenBank/DDBJ databases">
        <title>Genomics of Bifidobacteria.</title>
        <authorList>
            <person name="Ventura M."/>
            <person name="Milani C."/>
            <person name="Lugli G.A."/>
        </authorList>
    </citation>
    <scope>NUCLEOTIDE SEQUENCE [LARGE SCALE GENOMIC DNA]</scope>
    <source>
        <strain evidence="2 3">LMG 10738</strain>
    </source>
</reference>
<dbReference type="InterPro" id="IPR042229">
    <property type="entry name" value="Listeria/Bacterioides_rpt_sf"/>
</dbReference>
<organism evidence="2 3">
    <name type="scientific">Bifidobacterium cuniculi</name>
    <dbReference type="NCBI Taxonomy" id="1688"/>
    <lineage>
        <taxon>Bacteria</taxon>
        <taxon>Bacillati</taxon>
        <taxon>Actinomycetota</taxon>
        <taxon>Actinomycetes</taxon>
        <taxon>Bifidobacteriales</taxon>
        <taxon>Bifidobacteriaceae</taxon>
        <taxon>Bifidobacterium</taxon>
    </lineage>
</organism>
<sequence length="431" mass="45533">MVDVYGNAVGNWRAKLYAAVKASDGYSYTLVATTSIQSINGYWYSGLNVTGTATVNGQSASVTRTGVSLSQNATVGLVTKELRISRTHSPQTVTLRGVAAVSGYAAGTSTASTTITIPALAAHTVKYNANGGSGAPGNQTKWYGTALTLSTVRPTRVGYAFQGWATSASGAVAYQPGGRYGADQNVTLYAVWKRNAAAPTISSFTAQRCTADGTPDDEGTWVKLSCAWRVDTTNDASNAFQSMVFAWQNQGNKNQYEDLTASVSTSDGVSTSIVGPYSADVKCSFRATLKDKYATATALTSVAPAQYVFDISADGRGIGIGMAAPEDGVNIYGSTVKINNQPMPLIFKGSITVSPTGSSTRHTLFSEAQWAEITSNKINDGHAVVIVSNGDVDARNISLTGTGFSEKDKRWYVYCSEAVSAIFRVNYMIFI</sequence>
<accession>A0A087AFG0</accession>